<comment type="caution">
    <text evidence="2">The sequence shown here is derived from an EMBL/GenBank/DDBJ whole genome shotgun (WGS) entry which is preliminary data.</text>
</comment>
<dbReference type="EMBL" id="QVLX01000003">
    <property type="protein sequence ID" value="RGE87971.1"/>
    <property type="molecule type" value="Genomic_DNA"/>
</dbReference>
<sequence length="139" mass="15166">MRTIKPILGIVLVFVLTAFLAVGCTSRLSDKFDENQVEKQAEKIATLSCTGKISEAYGLLSDLLKAQVTEEQITAGIEGTIEPLGEFEKINGTNVSSQKDKDTGTEYALAIVIAKFEEGKAQFTISFDTEMNCVGFYIK</sequence>
<dbReference type="OrthoDB" id="1698687at2"/>
<dbReference type="PROSITE" id="PS51257">
    <property type="entry name" value="PROKAR_LIPOPROTEIN"/>
    <property type="match status" value="1"/>
</dbReference>
<dbReference type="Gene3D" id="3.10.450.590">
    <property type="match status" value="1"/>
</dbReference>
<accession>A0A3E3K330</accession>
<dbReference type="Pfam" id="PF13026">
    <property type="entry name" value="DUF3887"/>
    <property type="match status" value="1"/>
</dbReference>
<dbReference type="AlphaFoldDB" id="A0A3E3K330"/>
<dbReference type="InterPro" id="IPR024981">
    <property type="entry name" value="DUF3887"/>
</dbReference>
<evidence type="ECO:0000313" key="2">
    <source>
        <dbReference type="EMBL" id="RGE87971.1"/>
    </source>
</evidence>
<organism evidence="2 3">
    <name type="scientific">Sellimonas intestinalis</name>
    <dbReference type="NCBI Taxonomy" id="1653434"/>
    <lineage>
        <taxon>Bacteria</taxon>
        <taxon>Bacillati</taxon>
        <taxon>Bacillota</taxon>
        <taxon>Clostridia</taxon>
        <taxon>Lachnospirales</taxon>
        <taxon>Lachnospiraceae</taxon>
        <taxon>Sellimonas</taxon>
    </lineage>
</organism>
<reference evidence="2 3" key="1">
    <citation type="submission" date="2018-08" db="EMBL/GenBank/DDBJ databases">
        <title>A genome reference for cultivated species of the human gut microbiota.</title>
        <authorList>
            <person name="Zou Y."/>
            <person name="Xue W."/>
            <person name="Luo G."/>
        </authorList>
    </citation>
    <scope>NUCLEOTIDE SEQUENCE [LARGE SCALE GENOMIC DNA]</scope>
    <source>
        <strain evidence="2 3">AF37-2AT</strain>
    </source>
</reference>
<evidence type="ECO:0000259" key="1">
    <source>
        <dbReference type="Pfam" id="PF13026"/>
    </source>
</evidence>
<name>A0A3E3K330_9FIRM</name>
<proteinExistence type="predicted"/>
<protein>
    <submittedName>
        <fullName evidence="2">DUF3887 domain-containing protein</fullName>
    </submittedName>
</protein>
<dbReference type="RefSeq" id="WP_024731592.1">
    <property type="nucleotide sequence ID" value="NZ_CALBAT010000017.1"/>
</dbReference>
<evidence type="ECO:0000313" key="3">
    <source>
        <dbReference type="Proteomes" id="UP000261080"/>
    </source>
</evidence>
<feature type="domain" description="DUF3887" evidence="1">
    <location>
        <begin position="41"/>
        <end position="136"/>
    </location>
</feature>
<gene>
    <name evidence="2" type="ORF">DW016_07665</name>
</gene>
<keyword evidence="3" id="KW-1185">Reference proteome</keyword>
<dbReference type="Proteomes" id="UP000261080">
    <property type="component" value="Unassembled WGS sequence"/>
</dbReference>